<protein>
    <recommendedName>
        <fullName evidence="9">Protein translocase subunit SecE</fullName>
    </recommendedName>
</protein>
<keyword evidence="3 9" id="KW-1003">Cell membrane</keyword>
<dbReference type="PANTHER" id="PTHR33910:SF1">
    <property type="entry name" value="PROTEIN TRANSLOCASE SUBUNIT SECE"/>
    <property type="match status" value="1"/>
</dbReference>
<dbReference type="PANTHER" id="PTHR33910">
    <property type="entry name" value="PROTEIN TRANSLOCASE SUBUNIT SECE"/>
    <property type="match status" value="1"/>
</dbReference>
<comment type="subunit">
    <text evidence="9">Component of the Sec protein translocase complex. Heterotrimer consisting of SecY, SecE and SecG subunits. The heterotrimers can form oligomers, although 1 heterotrimer is thought to be able to translocate proteins. Interacts with the ribosome. Interacts with SecDF, and other proteins may be involved. Interacts with SecA.</text>
</comment>
<dbReference type="AlphaFoldDB" id="A0A919Q6S1"/>
<keyword evidence="5 9" id="KW-0653">Protein transport</keyword>
<sequence>MSESAVTDSGDKDPRHESREGRSIFGRIALFVRQVISELKRVVTPTREELIRYIWIVLAFVAVMMVIVFVLDFVFNWLSAAVFGA</sequence>
<dbReference type="Proteomes" id="UP000652354">
    <property type="component" value="Unassembled WGS sequence"/>
</dbReference>
<evidence type="ECO:0000256" key="8">
    <source>
        <dbReference type="ARBA" id="ARBA00023136"/>
    </source>
</evidence>
<comment type="caution">
    <text evidence="11">The sequence shown here is derived from an EMBL/GenBank/DDBJ whole genome shotgun (WGS) entry which is preliminary data.</text>
</comment>
<dbReference type="EMBL" id="BONR01000003">
    <property type="protein sequence ID" value="GIG54845.1"/>
    <property type="molecule type" value="Genomic_DNA"/>
</dbReference>
<dbReference type="GO" id="GO:0005886">
    <property type="term" value="C:plasma membrane"/>
    <property type="evidence" value="ECO:0007669"/>
    <property type="project" value="UniProtKB-SubCell"/>
</dbReference>
<evidence type="ECO:0000256" key="9">
    <source>
        <dbReference type="HAMAP-Rule" id="MF_00422"/>
    </source>
</evidence>
<evidence type="ECO:0000256" key="4">
    <source>
        <dbReference type="ARBA" id="ARBA00022692"/>
    </source>
</evidence>
<evidence type="ECO:0000256" key="7">
    <source>
        <dbReference type="ARBA" id="ARBA00023010"/>
    </source>
</evidence>
<evidence type="ECO:0000313" key="12">
    <source>
        <dbReference type="Proteomes" id="UP000652354"/>
    </source>
</evidence>
<dbReference type="Pfam" id="PF00584">
    <property type="entry name" value="SecE"/>
    <property type="match status" value="1"/>
</dbReference>
<evidence type="ECO:0000256" key="6">
    <source>
        <dbReference type="ARBA" id="ARBA00022989"/>
    </source>
</evidence>
<name>A0A919Q6S1_9MICO</name>
<comment type="subcellular location">
    <subcellularLocation>
        <location evidence="9">Cell membrane</location>
        <topology evidence="9">Single-pass membrane protein</topology>
    </subcellularLocation>
    <subcellularLocation>
        <location evidence="1">Membrane</location>
    </subcellularLocation>
</comment>
<evidence type="ECO:0000256" key="5">
    <source>
        <dbReference type="ARBA" id="ARBA00022927"/>
    </source>
</evidence>
<evidence type="ECO:0000256" key="3">
    <source>
        <dbReference type="ARBA" id="ARBA00022475"/>
    </source>
</evidence>
<feature type="compositionally biased region" description="Basic and acidic residues" evidence="10">
    <location>
        <begin position="9"/>
        <end position="20"/>
    </location>
</feature>
<evidence type="ECO:0000313" key="11">
    <source>
        <dbReference type="EMBL" id="GIG54845.1"/>
    </source>
</evidence>
<proteinExistence type="inferred from homology"/>
<keyword evidence="8 9" id="KW-0472">Membrane</keyword>
<dbReference type="NCBIfam" id="TIGR00964">
    <property type="entry name" value="secE_bact"/>
    <property type="match status" value="1"/>
</dbReference>
<dbReference type="GO" id="GO:0009306">
    <property type="term" value="P:protein secretion"/>
    <property type="evidence" value="ECO:0007669"/>
    <property type="project" value="UniProtKB-UniRule"/>
</dbReference>
<dbReference type="InterPro" id="IPR038379">
    <property type="entry name" value="SecE_sf"/>
</dbReference>
<evidence type="ECO:0000256" key="10">
    <source>
        <dbReference type="SAM" id="MobiDB-lite"/>
    </source>
</evidence>
<dbReference type="GO" id="GO:0043952">
    <property type="term" value="P:protein transport by the Sec complex"/>
    <property type="evidence" value="ECO:0007669"/>
    <property type="project" value="UniProtKB-UniRule"/>
</dbReference>
<accession>A0A919Q6S1</accession>
<organism evidence="11 12">
    <name type="scientific">Demequina activiva</name>
    <dbReference type="NCBI Taxonomy" id="1582364"/>
    <lineage>
        <taxon>Bacteria</taxon>
        <taxon>Bacillati</taxon>
        <taxon>Actinomycetota</taxon>
        <taxon>Actinomycetes</taxon>
        <taxon>Micrococcales</taxon>
        <taxon>Demequinaceae</taxon>
        <taxon>Demequina</taxon>
    </lineage>
</organism>
<keyword evidence="2 9" id="KW-0813">Transport</keyword>
<comment type="similarity">
    <text evidence="9">Belongs to the SecE/SEC61-gamma family.</text>
</comment>
<feature type="region of interest" description="Disordered" evidence="10">
    <location>
        <begin position="1"/>
        <end position="20"/>
    </location>
</feature>
<keyword evidence="7 9" id="KW-0811">Translocation</keyword>
<comment type="function">
    <text evidence="9">Essential subunit of the Sec protein translocation channel SecYEG. Clamps together the 2 halves of SecY. May contact the channel plug during translocation.</text>
</comment>
<dbReference type="Gene3D" id="1.20.5.1030">
    <property type="entry name" value="Preprotein translocase secy subunit"/>
    <property type="match status" value="1"/>
</dbReference>
<keyword evidence="4 9" id="KW-0812">Transmembrane</keyword>
<evidence type="ECO:0000256" key="2">
    <source>
        <dbReference type="ARBA" id="ARBA00022448"/>
    </source>
</evidence>
<feature type="transmembrane region" description="Helical" evidence="9">
    <location>
        <begin position="50"/>
        <end position="75"/>
    </location>
</feature>
<evidence type="ECO:0000256" key="1">
    <source>
        <dbReference type="ARBA" id="ARBA00004370"/>
    </source>
</evidence>
<dbReference type="GO" id="GO:0006605">
    <property type="term" value="P:protein targeting"/>
    <property type="evidence" value="ECO:0007669"/>
    <property type="project" value="UniProtKB-UniRule"/>
</dbReference>
<dbReference type="RefSeq" id="WP_203655666.1">
    <property type="nucleotide sequence ID" value="NZ_BONR01000003.1"/>
</dbReference>
<dbReference type="GO" id="GO:0008320">
    <property type="term" value="F:protein transmembrane transporter activity"/>
    <property type="evidence" value="ECO:0007669"/>
    <property type="project" value="UniProtKB-UniRule"/>
</dbReference>
<reference evidence="11" key="1">
    <citation type="submission" date="2021-01" db="EMBL/GenBank/DDBJ databases">
        <title>Whole genome shotgun sequence of Demequina activiva NBRC 110675.</title>
        <authorList>
            <person name="Komaki H."/>
            <person name="Tamura T."/>
        </authorList>
    </citation>
    <scope>NUCLEOTIDE SEQUENCE</scope>
    <source>
        <strain evidence="11">NBRC 110675</strain>
    </source>
</reference>
<dbReference type="InterPro" id="IPR005807">
    <property type="entry name" value="SecE_bac"/>
</dbReference>
<dbReference type="GO" id="GO:0065002">
    <property type="term" value="P:intracellular protein transmembrane transport"/>
    <property type="evidence" value="ECO:0007669"/>
    <property type="project" value="UniProtKB-UniRule"/>
</dbReference>
<keyword evidence="12" id="KW-1185">Reference proteome</keyword>
<gene>
    <name evidence="9 11" type="primary">secE</name>
    <name evidence="11" type="ORF">Dac01nite_15970</name>
</gene>
<dbReference type="HAMAP" id="MF_00422">
    <property type="entry name" value="SecE"/>
    <property type="match status" value="1"/>
</dbReference>
<keyword evidence="6 9" id="KW-1133">Transmembrane helix</keyword>
<dbReference type="InterPro" id="IPR001901">
    <property type="entry name" value="Translocase_SecE/Sec61-g"/>
</dbReference>